<gene>
    <name evidence="1" type="ORF">AMPC_17540</name>
</gene>
<organism evidence="1 2">
    <name type="scientific">Anaeromyxobacter paludicola</name>
    <dbReference type="NCBI Taxonomy" id="2918171"/>
    <lineage>
        <taxon>Bacteria</taxon>
        <taxon>Pseudomonadati</taxon>
        <taxon>Myxococcota</taxon>
        <taxon>Myxococcia</taxon>
        <taxon>Myxococcales</taxon>
        <taxon>Cystobacterineae</taxon>
        <taxon>Anaeromyxobacteraceae</taxon>
        <taxon>Anaeromyxobacter</taxon>
    </lineage>
</organism>
<dbReference type="RefSeq" id="WP_248345826.1">
    <property type="nucleotide sequence ID" value="NZ_AP025592.1"/>
</dbReference>
<sequence length="120" mass="12798">MARPPAVHTLDEVIRATVQQVAASASVAIAKAVAQIAAEELEKNLALDTTPKAARRAVRAGSRARPRVEVTRWVADKRARRVPNFVIEATGCKTKKAIVAKYGDNAAFEKGKALPKAKAA</sequence>
<reference evidence="2" key="1">
    <citation type="journal article" date="2022" name="Int. J. Syst. Evol. Microbiol.">
        <title>Anaeromyxobacter oryzae sp. nov., Anaeromyxobacter diazotrophicus sp. nov. and Anaeromyxobacter paludicola sp. nov., isolated from paddy soils.</title>
        <authorList>
            <person name="Itoh H."/>
            <person name="Xu Z."/>
            <person name="Mise K."/>
            <person name="Masuda Y."/>
            <person name="Ushijima N."/>
            <person name="Hayakawa C."/>
            <person name="Shiratori Y."/>
            <person name="Senoo K."/>
        </authorList>
    </citation>
    <scope>NUCLEOTIDE SEQUENCE [LARGE SCALE GENOMIC DNA]</scope>
    <source>
        <strain evidence="2">Red630</strain>
    </source>
</reference>
<evidence type="ECO:0000313" key="2">
    <source>
        <dbReference type="Proteomes" id="UP001162734"/>
    </source>
</evidence>
<evidence type="ECO:0000313" key="1">
    <source>
        <dbReference type="EMBL" id="BDG08641.1"/>
    </source>
</evidence>
<protein>
    <submittedName>
        <fullName evidence="1">Uncharacterized protein</fullName>
    </submittedName>
</protein>
<proteinExistence type="predicted"/>
<keyword evidence="2" id="KW-1185">Reference proteome</keyword>
<dbReference type="Proteomes" id="UP001162734">
    <property type="component" value="Chromosome"/>
</dbReference>
<dbReference type="EMBL" id="AP025592">
    <property type="protein sequence ID" value="BDG08641.1"/>
    <property type="molecule type" value="Genomic_DNA"/>
</dbReference>
<name>A0ABM7X9W5_9BACT</name>
<accession>A0ABM7X9W5</accession>